<protein>
    <submittedName>
        <fullName evidence="2">DUF4065 domain-containing protein</fullName>
    </submittedName>
</protein>
<dbReference type="Pfam" id="PF13274">
    <property type="entry name" value="SocA_Panacea"/>
    <property type="match status" value="1"/>
</dbReference>
<gene>
    <name evidence="2" type="ORF">E7Z73_00850</name>
</gene>
<dbReference type="RefSeq" id="WP_303735918.1">
    <property type="nucleotide sequence ID" value="NZ_SUTE01000002.1"/>
</dbReference>
<dbReference type="Proteomes" id="UP000762703">
    <property type="component" value="Unassembled WGS sequence"/>
</dbReference>
<accession>A0A8T3V891</accession>
<evidence type="ECO:0000259" key="1">
    <source>
        <dbReference type="Pfam" id="PF13274"/>
    </source>
</evidence>
<dbReference type="InterPro" id="IPR025272">
    <property type="entry name" value="SocA_Panacea"/>
</dbReference>
<dbReference type="AlphaFoldDB" id="A0A8T3V891"/>
<proteinExistence type="predicted"/>
<dbReference type="EMBL" id="SUTE01000002">
    <property type="protein sequence ID" value="MBE6504279.1"/>
    <property type="molecule type" value="Genomic_DNA"/>
</dbReference>
<reference evidence="2" key="1">
    <citation type="submission" date="2019-04" db="EMBL/GenBank/DDBJ databases">
        <title>Evolution of Biomass-Degrading Anaerobic Consortia Revealed by Metagenomics.</title>
        <authorList>
            <person name="Peng X."/>
        </authorList>
    </citation>
    <scope>NUCLEOTIDE SEQUENCE</scope>
    <source>
        <strain evidence="2">SIG12</strain>
    </source>
</reference>
<sequence>MNNKIYKSEKFKTMLHYIISKCESQDNFGRVVLHKLLYFSDFNNYEKFEKSISGESYIRKRTGPVPVHFSTAITELINENKINEISEVVINYSKYKYSSLAEPNLNSITKKEQQVIDDTINRISHFNSKKISEYSHGDIPLRLANEGESLNYEAVFYRDPEYSVRAYDDDGFRI</sequence>
<comment type="caution">
    <text evidence="2">The sequence shown here is derived from an EMBL/GenBank/DDBJ whole genome shotgun (WGS) entry which is preliminary data.</text>
</comment>
<name>A0A8T3V891_9EURY</name>
<feature type="domain" description="Antitoxin SocA-like Panacea" evidence="1">
    <location>
        <begin position="33"/>
        <end position="137"/>
    </location>
</feature>
<evidence type="ECO:0000313" key="3">
    <source>
        <dbReference type="Proteomes" id="UP000762703"/>
    </source>
</evidence>
<evidence type="ECO:0000313" key="2">
    <source>
        <dbReference type="EMBL" id="MBE6504279.1"/>
    </source>
</evidence>
<organism evidence="2 3">
    <name type="scientific">Methanobrevibacter millerae</name>
    <dbReference type="NCBI Taxonomy" id="230361"/>
    <lineage>
        <taxon>Archaea</taxon>
        <taxon>Methanobacteriati</taxon>
        <taxon>Methanobacteriota</taxon>
        <taxon>Methanomada group</taxon>
        <taxon>Methanobacteria</taxon>
        <taxon>Methanobacteriales</taxon>
        <taxon>Methanobacteriaceae</taxon>
        <taxon>Methanobrevibacter</taxon>
    </lineage>
</organism>